<evidence type="ECO:0000313" key="8">
    <source>
        <dbReference type="Proteomes" id="UP000230557"/>
    </source>
</evidence>
<dbReference type="Pfam" id="PF13440">
    <property type="entry name" value="Polysacc_synt_3"/>
    <property type="match status" value="1"/>
</dbReference>
<keyword evidence="3 6" id="KW-0812">Transmembrane</keyword>
<gene>
    <name evidence="7" type="ORF">COT91_04650</name>
</gene>
<comment type="subcellular location">
    <subcellularLocation>
        <location evidence="1">Cell membrane</location>
        <topology evidence="1">Multi-pass membrane protein</topology>
    </subcellularLocation>
</comment>
<evidence type="ECO:0000256" key="4">
    <source>
        <dbReference type="ARBA" id="ARBA00022989"/>
    </source>
</evidence>
<feature type="transmembrane region" description="Helical" evidence="6">
    <location>
        <begin position="410"/>
        <end position="428"/>
    </location>
</feature>
<dbReference type="PANTHER" id="PTHR30250:SF11">
    <property type="entry name" value="O-ANTIGEN TRANSPORTER-RELATED"/>
    <property type="match status" value="1"/>
</dbReference>
<feature type="transmembrane region" description="Helical" evidence="6">
    <location>
        <begin position="321"/>
        <end position="343"/>
    </location>
</feature>
<evidence type="ECO:0000256" key="6">
    <source>
        <dbReference type="SAM" id="Phobius"/>
    </source>
</evidence>
<dbReference type="EMBL" id="PFAJ01000061">
    <property type="protein sequence ID" value="PIR96813.1"/>
    <property type="molecule type" value="Genomic_DNA"/>
</dbReference>
<feature type="transmembrane region" description="Helical" evidence="6">
    <location>
        <begin position="200"/>
        <end position="220"/>
    </location>
</feature>
<sequence>MSNIAGLAKLAYGMKFIRDVGILQLGKAVALVVGFVGSVVFARILGPENYGLYAIVAAFAGIVSSFINFGVWSTTVNLISKAIGRQDREEVRNIIIYFLKVTLLVTNVLWLLVVIFAPQLVTLVYGDVSLANFLRLNVLVNISAVSFLLLSLTYQVFRNITKLIFLETTKKILAVSVSIIFVAAGFGVAGIFYGLLITELIFLIVSIVLLSRIANSFPLFPSFEEVVKNFWQVRISKYLKFSLQIAADKNLNNFVVDAPTFMLGILSTPEQAGLFKVAHSIGTLPKIFSSNISRLLATVFPLKDSQDPGSLKIYYKKVAKWGTMLTFGMVAAVFIGTLLFFRLLYGQEYLPALPALYIVLGTNLLLGYAVSFSPVIRTMKKMAASIGLNVLALILTILIGLIAIPKFGALGAAFSMFGWFFVSIILIFKIESWLKS</sequence>
<dbReference type="GO" id="GO:0005886">
    <property type="term" value="C:plasma membrane"/>
    <property type="evidence" value="ECO:0007669"/>
    <property type="project" value="UniProtKB-SubCell"/>
</dbReference>
<feature type="transmembrane region" description="Helical" evidence="6">
    <location>
        <begin position="138"/>
        <end position="160"/>
    </location>
</feature>
<dbReference type="AlphaFoldDB" id="A0A2H0VCL5"/>
<dbReference type="InterPro" id="IPR050833">
    <property type="entry name" value="Poly_Biosynth_Transport"/>
</dbReference>
<reference evidence="8" key="1">
    <citation type="submission" date="2017-09" db="EMBL/GenBank/DDBJ databases">
        <title>Depth-based differentiation of microbial function through sediment-hosted aquifers and enrichment of novel symbionts in the deep terrestrial subsurface.</title>
        <authorList>
            <person name="Probst A.J."/>
            <person name="Ladd B."/>
            <person name="Jarett J.K."/>
            <person name="Geller-Mcgrath D.E."/>
            <person name="Sieber C.M.K."/>
            <person name="Emerson J.B."/>
            <person name="Anantharaman K."/>
            <person name="Thomas B.C."/>
            <person name="Malmstrom R."/>
            <person name="Stieglmeier M."/>
            <person name="Klingl A."/>
            <person name="Woyke T."/>
            <person name="Ryan C.M."/>
            <person name="Banfield J.F."/>
        </authorList>
    </citation>
    <scope>NUCLEOTIDE SEQUENCE [LARGE SCALE GENOMIC DNA]</scope>
</reference>
<evidence type="ECO:0000256" key="5">
    <source>
        <dbReference type="ARBA" id="ARBA00023136"/>
    </source>
</evidence>
<accession>A0A2H0VCL5</accession>
<evidence type="ECO:0000256" key="3">
    <source>
        <dbReference type="ARBA" id="ARBA00022692"/>
    </source>
</evidence>
<proteinExistence type="predicted"/>
<feature type="transmembrane region" description="Helical" evidence="6">
    <location>
        <begin position="382"/>
        <end position="404"/>
    </location>
</feature>
<feature type="transmembrane region" description="Helical" evidence="6">
    <location>
        <begin position="172"/>
        <end position="194"/>
    </location>
</feature>
<keyword evidence="4 6" id="KW-1133">Transmembrane helix</keyword>
<dbReference type="Proteomes" id="UP000230557">
    <property type="component" value="Unassembled WGS sequence"/>
</dbReference>
<keyword evidence="5 6" id="KW-0472">Membrane</keyword>
<comment type="caution">
    <text evidence="7">The sequence shown here is derived from an EMBL/GenBank/DDBJ whole genome shotgun (WGS) entry which is preliminary data.</text>
</comment>
<protein>
    <recommendedName>
        <fullName evidence="9">Polysaccharide biosynthesis protein C-terminal domain-containing protein</fullName>
    </recommendedName>
</protein>
<feature type="transmembrane region" description="Helical" evidence="6">
    <location>
        <begin position="349"/>
        <end position="370"/>
    </location>
</feature>
<feature type="transmembrane region" description="Helical" evidence="6">
    <location>
        <begin position="50"/>
        <end position="73"/>
    </location>
</feature>
<evidence type="ECO:0000256" key="1">
    <source>
        <dbReference type="ARBA" id="ARBA00004651"/>
    </source>
</evidence>
<dbReference type="PANTHER" id="PTHR30250">
    <property type="entry name" value="PST FAMILY PREDICTED COLANIC ACID TRANSPORTER"/>
    <property type="match status" value="1"/>
</dbReference>
<evidence type="ECO:0000256" key="2">
    <source>
        <dbReference type="ARBA" id="ARBA00022475"/>
    </source>
</evidence>
<name>A0A2H0VCL5_9BACT</name>
<feature type="transmembrane region" description="Helical" evidence="6">
    <location>
        <begin position="21"/>
        <end position="44"/>
    </location>
</feature>
<evidence type="ECO:0000313" key="7">
    <source>
        <dbReference type="EMBL" id="PIR96813.1"/>
    </source>
</evidence>
<evidence type="ECO:0008006" key="9">
    <source>
        <dbReference type="Google" id="ProtNLM"/>
    </source>
</evidence>
<feature type="transmembrane region" description="Helical" evidence="6">
    <location>
        <begin position="94"/>
        <end position="118"/>
    </location>
</feature>
<organism evidence="7 8">
    <name type="scientific">Candidatus Doudnabacteria bacterium CG10_big_fil_rev_8_21_14_0_10_41_10</name>
    <dbReference type="NCBI Taxonomy" id="1974551"/>
    <lineage>
        <taxon>Bacteria</taxon>
        <taxon>Candidatus Doudnaibacteriota</taxon>
    </lineage>
</organism>
<keyword evidence="2" id="KW-1003">Cell membrane</keyword>